<dbReference type="InterPro" id="IPR011972">
    <property type="entry name" value="CHP02285"/>
</dbReference>
<reference evidence="1 2" key="1">
    <citation type="submission" date="2017-03" db="EMBL/GenBank/DDBJ databases">
        <authorList>
            <person name="Afonso C.L."/>
            <person name="Miller P.J."/>
            <person name="Scott M.A."/>
            <person name="Spackman E."/>
            <person name="Goraichik I."/>
            <person name="Dimitrov K.M."/>
            <person name="Suarez D.L."/>
            <person name="Swayne D.E."/>
        </authorList>
    </citation>
    <scope>NUCLEOTIDE SEQUENCE [LARGE SCALE GENOMIC DNA]</scope>
    <source>
        <strain evidence="1">PRJEB14757</strain>
    </source>
</reference>
<dbReference type="NCBIfam" id="TIGR02285">
    <property type="entry name" value="TIGR02285 family protein"/>
    <property type="match status" value="1"/>
</dbReference>
<gene>
    <name evidence="1" type="ORF">MTBBW1_1270045</name>
</gene>
<evidence type="ECO:0000313" key="2">
    <source>
        <dbReference type="Proteomes" id="UP000191931"/>
    </source>
</evidence>
<dbReference type="AlphaFoldDB" id="A0A1W1H730"/>
<name>A0A1W1H730_9BACT</name>
<proteinExistence type="predicted"/>
<dbReference type="SUPFAM" id="SSF53850">
    <property type="entry name" value="Periplasmic binding protein-like II"/>
    <property type="match status" value="1"/>
</dbReference>
<protein>
    <submittedName>
        <fullName evidence="1">Uncharacterized protein</fullName>
    </submittedName>
</protein>
<dbReference type="Gene3D" id="3.40.190.10">
    <property type="entry name" value="Periplasmic binding protein-like II"/>
    <property type="match status" value="2"/>
</dbReference>
<keyword evidence="2" id="KW-1185">Reference proteome</keyword>
<evidence type="ECO:0000313" key="1">
    <source>
        <dbReference type="EMBL" id="SLM28195.1"/>
    </source>
</evidence>
<dbReference type="EMBL" id="FWEV01000032">
    <property type="protein sequence ID" value="SLM28195.1"/>
    <property type="molecule type" value="Genomic_DNA"/>
</dbReference>
<dbReference type="OrthoDB" id="9150746at2"/>
<accession>A0A1W1H730</accession>
<dbReference type="RefSeq" id="WP_080804545.1">
    <property type="nucleotide sequence ID" value="NZ_LT828547.1"/>
</dbReference>
<sequence>MSKAKNEIIMFMKSVGKRNPCKEFLLLKLWQCVLLLFTFIIASSSCLSKVYSKDSITWMILDWPPWMILEGEDKGNGRFNHILKVAQDNLPEYDHVTEIMNWARFWHEVEQNNNICYPFGLKSGNRENLVYYSIPHTFVLPNAIIIKKADADKLGNPESYSIVTLLSDKRFNGYAEKNRSFTEKVDTLLKKYESGSNLTRVSARAESLIKMVSTGRIDYTIEYPIVAEYYNKKGDDTASITSIPISEMEPYSYVYLCCTKNEWGKRIIEKWNEVLRRIKTTDEYRSITEIGHTDKKELKLIRQYYEAFIDAQ</sequence>
<dbReference type="Proteomes" id="UP000191931">
    <property type="component" value="Unassembled WGS sequence"/>
</dbReference>
<dbReference type="STRING" id="1246637.MTBBW1_1270045"/>
<organism evidence="1 2">
    <name type="scientific">Desulfamplus magnetovallimortis</name>
    <dbReference type="NCBI Taxonomy" id="1246637"/>
    <lineage>
        <taxon>Bacteria</taxon>
        <taxon>Pseudomonadati</taxon>
        <taxon>Thermodesulfobacteriota</taxon>
        <taxon>Desulfobacteria</taxon>
        <taxon>Desulfobacterales</taxon>
        <taxon>Desulfobacteraceae</taxon>
        <taxon>Desulfamplus</taxon>
    </lineage>
</organism>